<feature type="domain" description="T4 RNA ligase 1-like N-terminal" evidence="2">
    <location>
        <begin position="493"/>
        <end position="671"/>
    </location>
</feature>
<dbReference type="Pfam" id="PF09511">
    <property type="entry name" value="RNA_lig_T4_1"/>
    <property type="match status" value="1"/>
</dbReference>
<dbReference type="Proteomes" id="UP001462640">
    <property type="component" value="Unassembled WGS sequence"/>
</dbReference>
<dbReference type="SUPFAM" id="SSF52540">
    <property type="entry name" value="P-loop containing nucleoside triphosphate hydrolases"/>
    <property type="match status" value="1"/>
</dbReference>
<reference evidence="3 4" key="1">
    <citation type="submission" date="2024-05" db="EMBL/GenBank/DDBJ databases">
        <title>Roseateles sp. 2.12 16S ribosomal RNA gene Genome sequencing and assembly.</title>
        <authorList>
            <person name="Woo H."/>
        </authorList>
    </citation>
    <scope>NUCLEOTIDE SEQUENCE [LARGE SCALE GENOMIC DNA]</scope>
    <source>
        <strain evidence="3 4">2.12</strain>
    </source>
</reference>
<dbReference type="InterPro" id="IPR019039">
    <property type="entry name" value="T4-Rnl1-like_N"/>
</dbReference>
<proteinExistence type="predicted"/>
<sequence length="759" mass="85361">MTTLSPTLTFEAGTLLVLSGLPGAGKTRLRERAQGLPEGAWVSMDELRRQVLGTLTVLNAGRRQTQVRQEANDVVYHMAQSIVAERMRHGLSTVVDATNLTDADRKPWIDHAHANGAEACVLIVDTPFEECLRRMQAREDWVPEHRMREMMQARGGAGSGGFERGSSYSHRLLSGGETLCFQPRQVPTASLDVVSDVHGLLDDLLVLLEGCGWQVRDGVLRHADARRRLLFLGDLVDRGPDSLPLLDLVMRSCEAGTAQCLQGNHEAKLLKFVEQAQREGIERWGSWANAETGMQLLKLPEVQRQRLVTFMRRLPPYVTHEPARVAFVHGDVHRFDPFLSLREDLVHGQSGFRPDVDSDAIYAAAHQAGLNDYLVIRGHVPPTSEQDCIVSIEAQGYQKGELRLLRFDDFLAAREAGVGVQAAVRQALHVRACSHDQEAHAERRFGLAKALEALTTRKLVRRSLDPSKLFRGYKYAKEVFWTGAWDESPYLIKARGIVLDVAGTVVSNPFDKVFNYGEREVGKDLPDTLPVVEALKLNGFLGIISPHPLKRGELLVHTQGSLDPENEYIRHIVALLQPRQRGLLARFFAQRPMTLMLEVLHPEDPHIVEYGTDEHGLYLIGARTLGFEDPELPEEELDGIAEQLALRRPWWRRTTLGEVKRRVRDCRDEGSMVRADTALQTSLLKMKSPFYLTTKFLARLSSKNARHLFSNPQDFKKHQDEELYPIVDAVAAAFSLDSFMALSDSERVRAVRDIIERQQ</sequence>
<dbReference type="InterPro" id="IPR027417">
    <property type="entry name" value="P-loop_NTPase"/>
</dbReference>
<dbReference type="EMBL" id="JBDPZC010000007">
    <property type="protein sequence ID" value="MEO3714262.1"/>
    <property type="molecule type" value="Genomic_DNA"/>
</dbReference>
<dbReference type="InterPro" id="IPR029052">
    <property type="entry name" value="Metallo-depent_PP-like"/>
</dbReference>
<evidence type="ECO:0000313" key="3">
    <source>
        <dbReference type="EMBL" id="MEO3714262.1"/>
    </source>
</evidence>
<dbReference type="Gene3D" id="3.60.21.10">
    <property type="match status" value="1"/>
</dbReference>
<dbReference type="RefSeq" id="WP_347611371.1">
    <property type="nucleotide sequence ID" value="NZ_JBDPZC010000007.1"/>
</dbReference>
<evidence type="ECO:0000259" key="2">
    <source>
        <dbReference type="Pfam" id="PF09511"/>
    </source>
</evidence>
<protein>
    <submittedName>
        <fullName evidence="3">AAA family ATPase</fullName>
    </submittedName>
</protein>
<evidence type="ECO:0000313" key="4">
    <source>
        <dbReference type="Proteomes" id="UP001462640"/>
    </source>
</evidence>
<dbReference type="PANTHER" id="PTHR42850">
    <property type="entry name" value="METALLOPHOSPHOESTERASE"/>
    <property type="match status" value="1"/>
</dbReference>
<name>A0ABV0GGS6_9BURK</name>
<gene>
    <name evidence="3" type="ORF">ABDJ40_15975</name>
</gene>
<organism evidence="3 4">
    <name type="scientific">Roseateles flavus</name>
    <dbReference type="NCBI Taxonomy" id="3149041"/>
    <lineage>
        <taxon>Bacteria</taxon>
        <taxon>Pseudomonadati</taxon>
        <taxon>Pseudomonadota</taxon>
        <taxon>Betaproteobacteria</taxon>
        <taxon>Burkholderiales</taxon>
        <taxon>Sphaerotilaceae</taxon>
        <taxon>Roseateles</taxon>
    </lineage>
</organism>
<evidence type="ECO:0000259" key="1">
    <source>
        <dbReference type="Pfam" id="PF00149"/>
    </source>
</evidence>
<keyword evidence="4" id="KW-1185">Reference proteome</keyword>
<dbReference type="SUPFAM" id="SSF56300">
    <property type="entry name" value="Metallo-dependent phosphatases"/>
    <property type="match status" value="1"/>
</dbReference>
<accession>A0ABV0GGS6</accession>
<dbReference type="Pfam" id="PF13671">
    <property type="entry name" value="AAA_33"/>
    <property type="match status" value="1"/>
</dbReference>
<dbReference type="InterPro" id="IPR050126">
    <property type="entry name" value="Ap4A_hydrolase"/>
</dbReference>
<dbReference type="Gene3D" id="3.40.50.300">
    <property type="entry name" value="P-loop containing nucleotide triphosphate hydrolases"/>
    <property type="match status" value="1"/>
</dbReference>
<dbReference type="Pfam" id="PF00149">
    <property type="entry name" value="Metallophos"/>
    <property type="match status" value="1"/>
</dbReference>
<dbReference type="InterPro" id="IPR004843">
    <property type="entry name" value="Calcineurin-like_PHP"/>
</dbReference>
<feature type="domain" description="Calcineurin-like phosphoesterase" evidence="1">
    <location>
        <begin position="192"/>
        <end position="388"/>
    </location>
</feature>
<dbReference type="PANTHER" id="PTHR42850:SF4">
    <property type="entry name" value="ZINC-DEPENDENT ENDOPOLYPHOSPHATASE"/>
    <property type="match status" value="1"/>
</dbReference>
<comment type="caution">
    <text evidence="3">The sequence shown here is derived from an EMBL/GenBank/DDBJ whole genome shotgun (WGS) entry which is preliminary data.</text>
</comment>